<dbReference type="AlphaFoldDB" id="A0A1H7GEA4"/>
<evidence type="ECO:0000256" key="5">
    <source>
        <dbReference type="ARBA" id="ARBA00022692"/>
    </source>
</evidence>
<dbReference type="CDD" id="cd06550">
    <property type="entry name" value="TM_ABC_iron-siderophores_like"/>
    <property type="match status" value="1"/>
</dbReference>
<feature type="transmembrane region" description="Helical" evidence="8">
    <location>
        <begin position="193"/>
        <end position="213"/>
    </location>
</feature>
<keyword evidence="6 8" id="KW-1133">Transmembrane helix</keyword>
<evidence type="ECO:0000256" key="3">
    <source>
        <dbReference type="ARBA" id="ARBA00022448"/>
    </source>
</evidence>
<keyword evidence="4" id="KW-1003">Cell membrane</keyword>
<feature type="transmembrane region" description="Helical" evidence="8">
    <location>
        <begin position="311"/>
        <end position="330"/>
    </location>
</feature>
<comment type="similarity">
    <text evidence="2">Belongs to the binding-protein-dependent transport system permease family. FecCD subfamily.</text>
</comment>
<dbReference type="GO" id="GO:0033214">
    <property type="term" value="P:siderophore-iron import into cell"/>
    <property type="evidence" value="ECO:0007669"/>
    <property type="project" value="TreeGrafter"/>
</dbReference>
<keyword evidence="3" id="KW-0813">Transport</keyword>
<feature type="transmembrane region" description="Helical" evidence="8">
    <location>
        <begin position="118"/>
        <end position="143"/>
    </location>
</feature>
<keyword evidence="5 8" id="KW-0812">Transmembrane</keyword>
<comment type="subcellular location">
    <subcellularLocation>
        <location evidence="1">Cell membrane</location>
        <topology evidence="1">Multi-pass membrane protein</topology>
    </subcellularLocation>
</comment>
<evidence type="ECO:0000256" key="2">
    <source>
        <dbReference type="ARBA" id="ARBA00007935"/>
    </source>
</evidence>
<keyword evidence="7 8" id="KW-0472">Membrane</keyword>
<accession>A0A1H7GEA4</accession>
<dbReference type="Gene3D" id="1.10.3470.10">
    <property type="entry name" value="ABC transporter involved in vitamin B12 uptake, BtuC"/>
    <property type="match status" value="1"/>
</dbReference>
<feature type="transmembrane region" description="Helical" evidence="8">
    <location>
        <begin position="282"/>
        <end position="302"/>
    </location>
</feature>
<dbReference type="SUPFAM" id="SSF81345">
    <property type="entry name" value="ABC transporter involved in vitamin B12 uptake, BtuC"/>
    <property type="match status" value="1"/>
</dbReference>
<dbReference type="Pfam" id="PF01032">
    <property type="entry name" value="FecCD"/>
    <property type="match status" value="1"/>
</dbReference>
<evidence type="ECO:0000256" key="1">
    <source>
        <dbReference type="ARBA" id="ARBA00004651"/>
    </source>
</evidence>
<dbReference type="PANTHER" id="PTHR30472">
    <property type="entry name" value="FERRIC ENTEROBACTIN TRANSPORT SYSTEM PERMEASE PROTEIN"/>
    <property type="match status" value="1"/>
</dbReference>
<evidence type="ECO:0000256" key="4">
    <source>
        <dbReference type="ARBA" id="ARBA00022475"/>
    </source>
</evidence>
<evidence type="ECO:0000256" key="8">
    <source>
        <dbReference type="SAM" id="Phobius"/>
    </source>
</evidence>
<dbReference type="GO" id="GO:0005886">
    <property type="term" value="C:plasma membrane"/>
    <property type="evidence" value="ECO:0007669"/>
    <property type="project" value="UniProtKB-SubCell"/>
</dbReference>
<organism evidence="9 10">
    <name type="scientific">Pseudobutyrivibrio ruminis</name>
    <dbReference type="NCBI Taxonomy" id="46206"/>
    <lineage>
        <taxon>Bacteria</taxon>
        <taxon>Bacillati</taxon>
        <taxon>Bacillota</taxon>
        <taxon>Clostridia</taxon>
        <taxon>Lachnospirales</taxon>
        <taxon>Lachnospiraceae</taxon>
        <taxon>Pseudobutyrivibrio</taxon>
    </lineage>
</organism>
<evidence type="ECO:0000256" key="6">
    <source>
        <dbReference type="ARBA" id="ARBA00022989"/>
    </source>
</evidence>
<gene>
    <name evidence="9" type="ORF">SAMN02910377_00737</name>
</gene>
<keyword evidence="10" id="KW-1185">Reference proteome</keyword>
<feature type="transmembrane region" description="Helical" evidence="8">
    <location>
        <begin position="56"/>
        <end position="80"/>
    </location>
</feature>
<evidence type="ECO:0000313" key="10">
    <source>
        <dbReference type="Proteomes" id="UP000182321"/>
    </source>
</evidence>
<dbReference type="InterPro" id="IPR000522">
    <property type="entry name" value="ABC_transptr_permease_BtuC"/>
</dbReference>
<feature type="transmembrane region" description="Helical" evidence="8">
    <location>
        <begin position="150"/>
        <end position="173"/>
    </location>
</feature>
<protein>
    <submittedName>
        <fullName evidence="9">Iron complex transport system permease protein</fullName>
    </submittedName>
</protein>
<dbReference type="EMBL" id="FNZX01000004">
    <property type="protein sequence ID" value="SEK36458.1"/>
    <property type="molecule type" value="Genomic_DNA"/>
</dbReference>
<proteinExistence type="inferred from homology"/>
<feature type="transmembrane region" description="Helical" evidence="8">
    <location>
        <begin position="237"/>
        <end position="262"/>
    </location>
</feature>
<dbReference type="Proteomes" id="UP000182321">
    <property type="component" value="Unassembled WGS sequence"/>
</dbReference>
<dbReference type="PANTHER" id="PTHR30472:SF41">
    <property type="entry name" value="TRANSPORT SYSTEM PERMEASE PROTEIN"/>
    <property type="match status" value="1"/>
</dbReference>
<reference evidence="10" key="1">
    <citation type="submission" date="2016-10" db="EMBL/GenBank/DDBJ databases">
        <authorList>
            <person name="Varghese N."/>
        </authorList>
    </citation>
    <scope>NUCLEOTIDE SEQUENCE [LARGE SCALE GENOMIC DNA]</scope>
    <source>
        <strain evidence="10">ACV-9</strain>
    </source>
</reference>
<dbReference type="InterPro" id="IPR037294">
    <property type="entry name" value="ABC_BtuC-like"/>
</dbReference>
<feature type="transmembrane region" description="Helical" evidence="8">
    <location>
        <begin position="92"/>
        <end position="112"/>
    </location>
</feature>
<dbReference type="GO" id="GO:0022857">
    <property type="term" value="F:transmembrane transporter activity"/>
    <property type="evidence" value="ECO:0007669"/>
    <property type="project" value="InterPro"/>
</dbReference>
<sequence length="338" mass="35821">MNSEKKRFTCLFISMALLLLICFIFSLGVGSADITVREIIKSLISPGDVQFGKIIISIRLPRIIAALILGGALSVSGYLLQIFFGNPIAGPYVLGISSGAKLFVAICMVVLVGQGVYISSLIMVVAAFVGSIIAMGIVMLLAGKVRNMSLLVVCGVMIGYICSAVTEFIITFANDSNIVNLHNWSLGSFSGISWEHVIISAIIVSVTLVLSFVMSKPIGAYQLGEAYARNMGVNIKYLRVVLILLSSILSATVTAFAGPISFVGIAVPHIMRGAMKTAKPLIMIPACFMGGAIITLLCDCIARTAFAPTEVSISAVTAVFLAPVVIYMLVVRRALSRG</sequence>
<name>A0A1H7GEA4_9FIRM</name>
<evidence type="ECO:0000313" key="9">
    <source>
        <dbReference type="EMBL" id="SEK36458.1"/>
    </source>
</evidence>
<evidence type="ECO:0000256" key="7">
    <source>
        <dbReference type="ARBA" id="ARBA00023136"/>
    </source>
</evidence>